<protein>
    <submittedName>
        <fullName evidence="2">Uncharacterized protein</fullName>
    </submittedName>
</protein>
<evidence type="ECO:0000256" key="1">
    <source>
        <dbReference type="SAM" id="MobiDB-lite"/>
    </source>
</evidence>
<dbReference type="AlphaFoldDB" id="A0A9X2D7B2"/>
<dbReference type="EMBL" id="JAMOIL010000010">
    <property type="protein sequence ID" value="MCM0620506.1"/>
    <property type="molecule type" value="Genomic_DNA"/>
</dbReference>
<gene>
    <name evidence="2" type="ORF">M8330_09385</name>
</gene>
<evidence type="ECO:0000313" key="3">
    <source>
        <dbReference type="Proteomes" id="UP001139485"/>
    </source>
</evidence>
<reference evidence="2" key="1">
    <citation type="submission" date="2022-05" db="EMBL/GenBank/DDBJ databases">
        <authorList>
            <person name="Tuo L."/>
        </authorList>
    </citation>
    <scope>NUCLEOTIDE SEQUENCE</scope>
    <source>
        <strain evidence="2">BSK12Z-4</strain>
    </source>
</reference>
<dbReference type="Proteomes" id="UP001139485">
    <property type="component" value="Unassembled WGS sequence"/>
</dbReference>
<sequence length="223" mass="24047">MTATPTAPAVPTAGAQPPAPAHSPARRRVPGPRALLTLPLVLAGLLLPGLGAPAQAADTGVLGLPLTVTDARGDWQEGASSTLTRRQKASIDLRKMRVVALPQRSRVRFVMTLRRVTRSDAFDQVLQLRVTPRQGSAWSAGFDLGVQDREVFAFFDEGTTSRSCTPRLGVDRSAGRLTVNVPERCVPDRPGRVRLASFTTLWRSDAPAYSSDRLHVPGLVDLR</sequence>
<organism evidence="2 3">
    <name type="scientific">Nocardioides bruguierae</name>
    <dbReference type="NCBI Taxonomy" id="2945102"/>
    <lineage>
        <taxon>Bacteria</taxon>
        <taxon>Bacillati</taxon>
        <taxon>Actinomycetota</taxon>
        <taxon>Actinomycetes</taxon>
        <taxon>Propionibacteriales</taxon>
        <taxon>Nocardioidaceae</taxon>
        <taxon>Nocardioides</taxon>
    </lineage>
</organism>
<proteinExistence type="predicted"/>
<evidence type="ECO:0000313" key="2">
    <source>
        <dbReference type="EMBL" id="MCM0620506.1"/>
    </source>
</evidence>
<accession>A0A9X2D7B2</accession>
<name>A0A9X2D7B2_9ACTN</name>
<dbReference type="RefSeq" id="WP_250827105.1">
    <property type="nucleotide sequence ID" value="NZ_JAMOIL010000010.1"/>
</dbReference>
<feature type="compositionally biased region" description="Low complexity" evidence="1">
    <location>
        <begin position="1"/>
        <end position="16"/>
    </location>
</feature>
<feature type="region of interest" description="Disordered" evidence="1">
    <location>
        <begin position="1"/>
        <end position="28"/>
    </location>
</feature>
<keyword evidence="3" id="KW-1185">Reference proteome</keyword>
<comment type="caution">
    <text evidence="2">The sequence shown here is derived from an EMBL/GenBank/DDBJ whole genome shotgun (WGS) entry which is preliminary data.</text>
</comment>